<evidence type="ECO:0000259" key="2">
    <source>
        <dbReference type="Pfam" id="PF04836"/>
    </source>
</evidence>
<protein>
    <recommendedName>
        <fullName evidence="6">Interferon-related developmental regulator 1</fullName>
    </recommendedName>
</protein>
<dbReference type="InterPro" id="IPR007701">
    <property type="entry name" value="Interferon-rel_develop_reg_N"/>
</dbReference>
<comment type="similarity">
    <text evidence="1">Belongs to the IFRD family.</text>
</comment>
<dbReference type="SUPFAM" id="SSF48371">
    <property type="entry name" value="ARM repeat"/>
    <property type="match status" value="1"/>
</dbReference>
<evidence type="ECO:0000259" key="3">
    <source>
        <dbReference type="Pfam" id="PF05004"/>
    </source>
</evidence>
<evidence type="ECO:0000256" key="1">
    <source>
        <dbReference type="ARBA" id="ARBA00008828"/>
    </source>
</evidence>
<accession>A0ABN8SQ30</accession>
<comment type="caution">
    <text evidence="4">The sequence shown here is derived from an EMBL/GenBank/DDBJ whole genome shotgun (WGS) entry which is preliminary data.</text>
</comment>
<dbReference type="PANTHER" id="PTHR12354">
    <property type="entry name" value="INTERFERON-RELATED DEVELOPMENTAL REGULATOR"/>
    <property type="match status" value="1"/>
</dbReference>
<evidence type="ECO:0000313" key="5">
    <source>
        <dbReference type="Proteomes" id="UP001159427"/>
    </source>
</evidence>
<reference evidence="4 5" key="1">
    <citation type="submission" date="2022-05" db="EMBL/GenBank/DDBJ databases">
        <authorList>
            <consortium name="Genoscope - CEA"/>
            <person name="William W."/>
        </authorList>
    </citation>
    <scope>NUCLEOTIDE SEQUENCE [LARGE SCALE GENOMIC DNA]</scope>
</reference>
<sequence length="269" mass="30677">MKPHLITVIQDQTAGSVARASCATALALCCFIASEDHDELFECSAVLEAIFDNKKTVKPDEVPLYSSILLAWALLLSVTPENQAYLLINKHLRRMMFLLQTSDLSVRIAAGELLALMYEMGRNVHEDFGYRDRNGVCDLIRELATEGNKHIAKKDLRQQRSSFRDILKTIEEGVAPEEVVKFGAEYMELDSWVRRRQYTALKDALGTGVTLHLQENDLLRDIFDLGPQLKPTDVHKTSRYQRQLYNNAVSKARTLVRGKNRDKRNAFMY</sequence>
<name>A0ABN8SQ30_9CNID</name>
<keyword evidence="5" id="KW-1185">Reference proteome</keyword>
<evidence type="ECO:0000313" key="4">
    <source>
        <dbReference type="EMBL" id="CAH3192980.1"/>
    </source>
</evidence>
<organism evidence="4 5">
    <name type="scientific">Porites evermanni</name>
    <dbReference type="NCBI Taxonomy" id="104178"/>
    <lineage>
        <taxon>Eukaryota</taxon>
        <taxon>Metazoa</taxon>
        <taxon>Cnidaria</taxon>
        <taxon>Anthozoa</taxon>
        <taxon>Hexacorallia</taxon>
        <taxon>Scleractinia</taxon>
        <taxon>Fungiina</taxon>
        <taxon>Poritidae</taxon>
        <taxon>Porites</taxon>
    </lineage>
</organism>
<proteinExistence type="inferred from homology"/>
<dbReference type="Pfam" id="PF05004">
    <property type="entry name" value="IFRD"/>
    <property type="match status" value="1"/>
</dbReference>
<dbReference type="Pfam" id="PF04836">
    <property type="entry name" value="IFRD_C"/>
    <property type="match status" value="1"/>
</dbReference>
<dbReference type="Proteomes" id="UP001159427">
    <property type="component" value="Unassembled WGS sequence"/>
</dbReference>
<dbReference type="PANTHER" id="PTHR12354:SF1">
    <property type="entry name" value="INTERFERON-RELATED DEVELOPMENTAL REGULATOR 1"/>
    <property type="match status" value="1"/>
</dbReference>
<dbReference type="InterPro" id="IPR006921">
    <property type="entry name" value="Interferon-rel_develop_reg_C"/>
</dbReference>
<feature type="domain" description="Interferon-related developmental regulator C-terminal" evidence="2">
    <location>
        <begin position="216"/>
        <end position="265"/>
    </location>
</feature>
<dbReference type="InterPro" id="IPR039777">
    <property type="entry name" value="IFRD"/>
</dbReference>
<dbReference type="EMBL" id="CALNXI010003348">
    <property type="protein sequence ID" value="CAH3192980.1"/>
    <property type="molecule type" value="Genomic_DNA"/>
</dbReference>
<gene>
    <name evidence="4" type="ORF">PEVE_00024951</name>
</gene>
<feature type="domain" description="Interferon-related developmental regulator N-terminal" evidence="3">
    <location>
        <begin position="1"/>
        <end position="171"/>
    </location>
</feature>
<evidence type="ECO:0008006" key="6">
    <source>
        <dbReference type="Google" id="ProtNLM"/>
    </source>
</evidence>
<dbReference type="InterPro" id="IPR016024">
    <property type="entry name" value="ARM-type_fold"/>
</dbReference>